<comment type="caution">
    <text evidence="3">The sequence shown here is derived from an EMBL/GenBank/DDBJ whole genome shotgun (WGS) entry which is preliminary data.</text>
</comment>
<name>A0A2R7ZZ37_CARDV</name>
<reference evidence="2" key="2">
    <citation type="submission" date="2022-04" db="EMBL/GenBank/DDBJ databases">
        <title>Draft genome sequences of lactic acid bacteria (LAB) strains involved in meat spoilage.</title>
        <authorList>
            <person name="Palevich N."/>
        </authorList>
    </citation>
    <scope>NUCLEOTIDE SEQUENCE</scope>
    <source>
        <strain evidence="2">9-14</strain>
    </source>
</reference>
<dbReference type="NCBIfam" id="TIGR02327">
    <property type="entry name" value="int_mem_ywzB"/>
    <property type="match status" value="1"/>
</dbReference>
<feature type="transmembrane region" description="Helical" evidence="1">
    <location>
        <begin position="6"/>
        <end position="26"/>
    </location>
</feature>
<evidence type="ECO:0000313" key="3">
    <source>
        <dbReference type="EMBL" id="TFJ29505.1"/>
    </source>
</evidence>
<dbReference type="OrthoDB" id="1651016at2"/>
<proteinExistence type="predicted"/>
<dbReference type="EMBL" id="JALRMR010000003">
    <property type="protein sequence ID" value="MDT1973434.1"/>
    <property type="molecule type" value="Genomic_DNA"/>
</dbReference>
<evidence type="ECO:0000313" key="2">
    <source>
        <dbReference type="EMBL" id="MDT1973434.1"/>
    </source>
</evidence>
<dbReference type="InterPro" id="IPR009526">
    <property type="entry name" value="DUF1146"/>
</dbReference>
<sequence>MNLLGVQAIIGIATNIFFIMVSFWALKGLRIESWIKKNHVAQARILYVFFSITIGYTVSNFVLEFLNLSKNLIFLLN</sequence>
<dbReference type="GeneID" id="89588314"/>
<keyword evidence="1" id="KW-1133">Transmembrane helix</keyword>
<dbReference type="Pfam" id="PF06612">
    <property type="entry name" value="DUF1146"/>
    <property type="match status" value="1"/>
</dbReference>
<organism evidence="3 4">
    <name type="scientific">Carnobacterium divergens</name>
    <name type="common">Lactobacillus divergens</name>
    <dbReference type="NCBI Taxonomy" id="2748"/>
    <lineage>
        <taxon>Bacteria</taxon>
        <taxon>Bacillati</taxon>
        <taxon>Bacillota</taxon>
        <taxon>Bacilli</taxon>
        <taxon>Lactobacillales</taxon>
        <taxon>Carnobacteriaceae</taxon>
        <taxon>Carnobacterium</taxon>
    </lineage>
</organism>
<accession>A0A2R7ZZ37</accession>
<protein>
    <submittedName>
        <fullName evidence="2">DUF1146 family protein</fullName>
    </submittedName>
</protein>
<dbReference type="KEGG" id="cdj:BFC22_04435"/>
<dbReference type="AlphaFoldDB" id="A0A2R7ZZ37"/>
<gene>
    <name evidence="3" type="ORF">CKN69_01375</name>
    <name evidence="2" type="ORF">MX635_03390</name>
</gene>
<feature type="transmembrane region" description="Helical" evidence="1">
    <location>
        <begin position="46"/>
        <end position="66"/>
    </location>
</feature>
<dbReference type="EMBL" id="NRPP01000003">
    <property type="protein sequence ID" value="TFJ29505.1"/>
    <property type="molecule type" value="Genomic_DNA"/>
</dbReference>
<keyword evidence="1" id="KW-0472">Membrane</keyword>
<keyword evidence="1" id="KW-0812">Transmembrane</keyword>
<dbReference type="Proteomes" id="UP001249945">
    <property type="component" value="Unassembled WGS sequence"/>
</dbReference>
<reference evidence="3 4" key="1">
    <citation type="journal article" date="2018" name="Int. J. Food Microbiol.">
        <title>Growth of Carnobacterium spp. isolated from chilled vacuum-packaged meat under relevant acidic conditions.</title>
        <authorList>
            <person name="Zhang P."/>
            <person name="Badoni M."/>
            <person name="Ganzle M."/>
            <person name="Yang X."/>
        </authorList>
    </citation>
    <scope>NUCLEOTIDE SEQUENCE [LARGE SCALE GENOMIC DNA]</scope>
    <source>
        <strain evidence="3 4">B2</strain>
    </source>
</reference>
<evidence type="ECO:0000256" key="1">
    <source>
        <dbReference type="SAM" id="Phobius"/>
    </source>
</evidence>
<dbReference type="STRING" id="2748.CDIV41_230059"/>
<dbReference type="Proteomes" id="UP000297938">
    <property type="component" value="Unassembled WGS sequence"/>
</dbReference>
<dbReference type="RefSeq" id="WP_034571047.1">
    <property type="nucleotide sequence ID" value="NZ_CBCPJQ010000004.1"/>
</dbReference>
<evidence type="ECO:0000313" key="4">
    <source>
        <dbReference type="Proteomes" id="UP000297938"/>
    </source>
</evidence>